<protein>
    <recommendedName>
        <fullName evidence="2">REJ domain-containing protein</fullName>
    </recommendedName>
</protein>
<proteinExistence type="predicted"/>
<reference evidence="3 4" key="1">
    <citation type="submission" date="2014-04" db="EMBL/GenBank/DDBJ databases">
        <title>Evolutionary Origins and Diversification of the Mycorrhizal Mutualists.</title>
        <authorList>
            <consortium name="DOE Joint Genome Institute"/>
            <consortium name="Mycorrhizal Genomics Consortium"/>
            <person name="Kohler A."/>
            <person name="Kuo A."/>
            <person name="Nagy L.G."/>
            <person name="Floudas D."/>
            <person name="Copeland A."/>
            <person name="Barry K.W."/>
            <person name="Cichocki N."/>
            <person name="Veneault-Fourrey C."/>
            <person name="LaButti K."/>
            <person name="Lindquist E.A."/>
            <person name="Lipzen A."/>
            <person name="Lundell T."/>
            <person name="Morin E."/>
            <person name="Murat C."/>
            <person name="Riley R."/>
            <person name="Ohm R."/>
            <person name="Sun H."/>
            <person name="Tunlid A."/>
            <person name="Henrissat B."/>
            <person name="Grigoriev I.V."/>
            <person name="Hibbett D.S."/>
            <person name="Martin F."/>
        </authorList>
    </citation>
    <scope>NUCLEOTIDE SEQUENCE [LARGE SCALE GENOMIC DNA]</scope>
    <source>
        <strain evidence="3 4">MD-312</strain>
    </source>
</reference>
<dbReference type="AlphaFoldDB" id="A0A0C9W1S6"/>
<dbReference type="Proteomes" id="UP000053820">
    <property type="component" value="Unassembled WGS sequence"/>
</dbReference>
<dbReference type="EMBL" id="KN839845">
    <property type="protein sequence ID" value="KIJ64890.1"/>
    <property type="molecule type" value="Genomic_DNA"/>
</dbReference>
<evidence type="ECO:0000259" key="2">
    <source>
        <dbReference type="PROSITE" id="PS51111"/>
    </source>
</evidence>
<evidence type="ECO:0000313" key="4">
    <source>
        <dbReference type="Proteomes" id="UP000053820"/>
    </source>
</evidence>
<feature type="compositionally biased region" description="Low complexity" evidence="1">
    <location>
        <begin position="8"/>
        <end position="19"/>
    </location>
</feature>
<feature type="region of interest" description="Disordered" evidence="1">
    <location>
        <begin position="72"/>
        <end position="93"/>
    </location>
</feature>
<dbReference type="GO" id="GO:0016020">
    <property type="term" value="C:membrane"/>
    <property type="evidence" value="ECO:0007669"/>
    <property type="project" value="UniProtKB-SubCell"/>
</dbReference>
<dbReference type="PROSITE" id="PS51111">
    <property type="entry name" value="REJ"/>
    <property type="match status" value="1"/>
</dbReference>
<accession>A0A0C9W1S6</accession>
<keyword evidence="4" id="KW-1185">Reference proteome</keyword>
<feature type="region of interest" description="Disordered" evidence="1">
    <location>
        <begin position="1"/>
        <end position="27"/>
    </location>
</feature>
<organism evidence="3 4">
    <name type="scientific">Hydnomerulius pinastri MD-312</name>
    <dbReference type="NCBI Taxonomy" id="994086"/>
    <lineage>
        <taxon>Eukaryota</taxon>
        <taxon>Fungi</taxon>
        <taxon>Dikarya</taxon>
        <taxon>Basidiomycota</taxon>
        <taxon>Agaricomycotina</taxon>
        <taxon>Agaricomycetes</taxon>
        <taxon>Agaricomycetidae</taxon>
        <taxon>Boletales</taxon>
        <taxon>Boletales incertae sedis</taxon>
        <taxon>Leucogyrophana</taxon>
    </lineage>
</organism>
<evidence type="ECO:0000256" key="1">
    <source>
        <dbReference type="SAM" id="MobiDB-lite"/>
    </source>
</evidence>
<evidence type="ECO:0000313" key="3">
    <source>
        <dbReference type="EMBL" id="KIJ64890.1"/>
    </source>
</evidence>
<dbReference type="InterPro" id="IPR014010">
    <property type="entry name" value="REJ_dom"/>
</dbReference>
<feature type="domain" description="REJ" evidence="2">
    <location>
        <begin position="1"/>
        <end position="29"/>
    </location>
</feature>
<sequence>MPPSAEASSTLLSPLSGSPFESLQRPMSPQISIERSCCRALKHQLAIVSAERDAYKSIIDRFASVATFPPGFLSQDGPSQIPPTGAPGSTYKA</sequence>
<dbReference type="HOGENOM" id="CLU_2399952_0_0_1"/>
<name>A0A0C9W1S6_9AGAM</name>
<gene>
    <name evidence="3" type="ORF">HYDPIDRAFT_111552</name>
</gene>